<keyword evidence="3" id="KW-1185">Reference proteome</keyword>
<sequence>MFQRKLHHAKPTCLPFPGRGDTSLRLRVLLVPLSALLAHSTKLLASRGLRARVSRCQGEGMCRYGYQLLAHVARRAKLSEEQLKGSRAKEEKKKSLFGEKTDPQKDITSAGYMMALLYSSRPSQQECQYAKAPLWQGAASS</sequence>
<proteinExistence type="predicted"/>
<name>A0AAV7WW92_PLEWA</name>
<feature type="region of interest" description="Disordered" evidence="1">
    <location>
        <begin position="80"/>
        <end position="102"/>
    </location>
</feature>
<evidence type="ECO:0000313" key="2">
    <source>
        <dbReference type="EMBL" id="KAJ1218403.1"/>
    </source>
</evidence>
<organism evidence="2 3">
    <name type="scientific">Pleurodeles waltl</name>
    <name type="common">Iberian ribbed newt</name>
    <dbReference type="NCBI Taxonomy" id="8319"/>
    <lineage>
        <taxon>Eukaryota</taxon>
        <taxon>Metazoa</taxon>
        <taxon>Chordata</taxon>
        <taxon>Craniata</taxon>
        <taxon>Vertebrata</taxon>
        <taxon>Euteleostomi</taxon>
        <taxon>Amphibia</taxon>
        <taxon>Batrachia</taxon>
        <taxon>Caudata</taxon>
        <taxon>Salamandroidea</taxon>
        <taxon>Salamandridae</taxon>
        <taxon>Pleurodelinae</taxon>
        <taxon>Pleurodeles</taxon>
    </lineage>
</organism>
<dbReference type="AlphaFoldDB" id="A0AAV7WW92"/>
<accession>A0AAV7WW92</accession>
<reference evidence="2" key="1">
    <citation type="journal article" date="2022" name="bioRxiv">
        <title>Sequencing and chromosome-scale assembly of the giantPleurodeles waltlgenome.</title>
        <authorList>
            <person name="Brown T."/>
            <person name="Elewa A."/>
            <person name="Iarovenko S."/>
            <person name="Subramanian E."/>
            <person name="Araus A.J."/>
            <person name="Petzold A."/>
            <person name="Susuki M."/>
            <person name="Suzuki K.-i.T."/>
            <person name="Hayashi T."/>
            <person name="Toyoda A."/>
            <person name="Oliveira C."/>
            <person name="Osipova E."/>
            <person name="Leigh N.D."/>
            <person name="Simon A."/>
            <person name="Yun M.H."/>
        </authorList>
    </citation>
    <scope>NUCLEOTIDE SEQUENCE</scope>
    <source>
        <strain evidence="2">20211129_DDA</strain>
        <tissue evidence="2">Liver</tissue>
    </source>
</reference>
<comment type="caution">
    <text evidence="2">The sequence shown here is derived from an EMBL/GenBank/DDBJ whole genome shotgun (WGS) entry which is preliminary data.</text>
</comment>
<evidence type="ECO:0000256" key="1">
    <source>
        <dbReference type="SAM" id="MobiDB-lite"/>
    </source>
</evidence>
<dbReference type="EMBL" id="JANPWB010000001">
    <property type="protein sequence ID" value="KAJ1218403.1"/>
    <property type="molecule type" value="Genomic_DNA"/>
</dbReference>
<dbReference type="Proteomes" id="UP001066276">
    <property type="component" value="Chromosome 1_1"/>
</dbReference>
<protein>
    <submittedName>
        <fullName evidence="2">Uncharacterized protein</fullName>
    </submittedName>
</protein>
<evidence type="ECO:0000313" key="3">
    <source>
        <dbReference type="Proteomes" id="UP001066276"/>
    </source>
</evidence>
<gene>
    <name evidence="2" type="ORF">NDU88_005983</name>
</gene>